<comment type="caution">
    <text evidence="2">The sequence shown here is derived from an EMBL/GenBank/DDBJ whole genome shotgun (WGS) entry which is preliminary data.</text>
</comment>
<dbReference type="GO" id="GO:0016829">
    <property type="term" value="F:lyase activity"/>
    <property type="evidence" value="ECO:0007669"/>
    <property type="project" value="UniProtKB-KW"/>
</dbReference>
<dbReference type="AlphaFoldDB" id="A0A561V6H0"/>
<dbReference type="EMBL" id="VIWW01000001">
    <property type="protein sequence ID" value="TWG07209.1"/>
    <property type="molecule type" value="Genomic_DNA"/>
</dbReference>
<dbReference type="Proteomes" id="UP000318186">
    <property type="component" value="Unassembled WGS sequence"/>
</dbReference>
<dbReference type="InterPro" id="IPR029068">
    <property type="entry name" value="Glyas_Bleomycin-R_OHBP_Dase"/>
</dbReference>
<dbReference type="Pfam" id="PF00903">
    <property type="entry name" value="Glyoxalase"/>
    <property type="match status" value="1"/>
</dbReference>
<dbReference type="Gene3D" id="3.10.180.10">
    <property type="entry name" value="2,3-Dihydroxybiphenyl 1,2-Dioxygenase, domain 1"/>
    <property type="match status" value="1"/>
</dbReference>
<organism evidence="2 3">
    <name type="scientific">Streptomyces brevispora</name>
    <dbReference type="NCBI Taxonomy" id="887462"/>
    <lineage>
        <taxon>Bacteria</taxon>
        <taxon>Bacillati</taxon>
        <taxon>Actinomycetota</taxon>
        <taxon>Actinomycetes</taxon>
        <taxon>Kitasatosporales</taxon>
        <taxon>Streptomycetaceae</taxon>
        <taxon>Streptomyces</taxon>
    </lineage>
</organism>
<accession>A0A561V6H0</accession>
<dbReference type="GO" id="GO:0051213">
    <property type="term" value="F:dioxygenase activity"/>
    <property type="evidence" value="ECO:0007669"/>
    <property type="project" value="UniProtKB-KW"/>
</dbReference>
<name>A0A561V6H0_9ACTN</name>
<keyword evidence="2" id="KW-0223">Dioxygenase</keyword>
<reference evidence="2 3" key="1">
    <citation type="submission" date="2019-06" db="EMBL/GenBank/DDBJ databases">
        <title>Sequencing the genomes of 1000 actinobacteria strains.</title>
        <authorList>
            <person name="Klenk H.-P."/>
        </authorList>
    </citation>
    <scope>NUCLEOTIDE SEQUENCE [LARGE SCALE GENOMIC DNA]</scope>
    <source>
        <strain evidence="2 3">DSM 42059</strain>
    </source>
</reference>
<keyword evidence="2" id="KW-0560">Oxidoreductase</keyword>
<keyword evidence="2" id="KW-0456">Lyase</keyword>
<evidence type="ECO:0000259" key="1">
    <source>
        <dbReference type="PROSITE" id="PS51819"/>
    </source>
</evidence>
<proteinExistence type="predicted"/>
<dbReference type="CDD" id="cd06587">
    <property type="entry name" value="VOC"/>
    <property type="match status" value="1"/>
</dbReference>
<dbReference type="PROSITE" id="PS51819">
    <property type="entry name" value="VOC"/>
    <property type="match status" value="1"/>
</dbReference>
<protein>
    <submittedName>
        <fullName evidence="2">Catechol 2,3-dioxygenase-like lactoylglutathione lyase family enzyme</fullName>
    </submittedName>
</protein>
<sequence length="166" mass="19132">MRETSSAVTMAAQVRFPRPRFHHVGVQTTDLENSVRWYEDFLGCRQAWSLDQFSELTRSRLPGIHGLTEMVLGDVRFHLFGRPGRKSEPAESAVQFQHFCFSVSAADELVRLRQHWIELYGSDRYTFAIDEQPTDIVIDDDGVQSFYTYDVNGLEFEFTFVPDGLS</sequence>
<gene>
    <name evidence="2" type="ORF">FHX80_115714</name>
</gene>
<dbReference type="InterPro" id="IPR037523">
    <property type="entry name" value="VOC_core"/>
</dbReference>
<dbReference type="RefSeq" id="WP_326589941.1">
    <property type="nucleotide sequence ID" value="NZ_CP109114.1"/>
</dbReference>
<feature type="domain" description="VOC" evidence="1">
    <location>
        <begin position="20"/>
        <end position="161"/>
    </location>
</feature>
<evidence type="ECO:0000313" key="2">
    <source>
        <dbReference type="EMBL" id="TWG07209.1"/>
    </source>
</evidence>
<dbReference type="InterPro" id="IPR004360">
    <property type="entry name" value="Glyas_Fos-R_dOase_dom"/>
</dbReference>
<evidence type="ECO:0000313" key="3">
    <source>
        <dbReference type="Proteomes" id="UP000318186"/>
    </source>
</evidence>
<dbReference type="SUPFAM" id="SSF54593">
    <property type="entry name" value="Glyoxalase/Bleomycin resistance protein/Dihydroxybiphenyl dioxygenase"/>
    <property type="match status" value="1"/>
</dbReference>